<dbReference type="Proteomes" id="UP001224775">
    <property type="component" value="Unassembled WGS sequence"/>
</dbReference>
<dbReference type="AlphaFoldDB" id="A0AAD8XVZ5"/>
<name>A0AAD8XVZ5_9STRA</name>
<proteinExistence type="predicted"/>
<evidence type="ECO:0000313" key="2">
    <source>
        <dbReference type="Proteomes" id="UP001224775"/>
    </source>
</evidence>
<sequence>MANCCRLKNLALSYNDSITAVGLSSLSSLFRSERCSLCNLLLVHLDDDGAVALANGLIGNKSLKTVEFSRSGITERGWTAFSKLLCDTSSVNNTYLSNHTLETLGGYGVHAPSDIMKYLKLNRVSQKNAALRKILDSHPDIDVEPLFQWKLKCLPLVVRWLESARSYLYLYHVHVRESNEVFQCRKLSAVYKFIHGLPSLAVAGYRGLNMTDILSKKRKFDHL</sequence>
<reference evidence="1" key="1">
    <citation type="submission" date="2023-06" db="EMBL/GenBank/DDBJ databases">
        <title>Survivors Of The Sea: Transcriptome response of Skeletonema marinoi to long-term dormancy.</title>
        <authorList>
            <person name="Pinder M.I.M."/>
            <person name="Kourtchenko O."/>
            <person name="Robertson E.K."/>
            <person name="Larsson T."/>
            <person name="Maumus F."/>
            <person name="Osuna-Cruz C.M."/>
            <person name="Vancaester E."/>
            <person name="Stenow R."/>
            <person name="Vandepoele K."/>
            <person name="Ploug H."/>
            <person name="Bruchert V."/>
            <person name="Godhe A."/>
            <person name="Topel M."/>
        </authorList>
    </citation>
    <scope>NUCLEOTIDE SEQUENCE</scope>
    <source>
        <strain evidence="1">R05AC</strain>
    </source>
</reference>
<keyword evidence="2" id="KW-1185">Reference proteome</keyword>
<dbReference type="Gene3D" id="3.80.10.10">
    <property type="entry name" value="Ribonuclease Inhibitor"/>
    <property type="match status" value="1"/>
</dbReference>
<evidence type="ECO:0000313" key="1">
    <source>
        <dbReference type="EMBL" id="KAK1734341.1"/>
    </source>
</evidence>
<dbReference type="SUPFAM" id="SSF52047">
    <property type="entry name" value="RNI-like"/>
    <property type="match status" value="1"/>
</dbReference>
<organism evidence="1 2">
    <name type="scientific">Skeletonema marinoi</name>
    <dbReference type="NCBI Taxonomy" id="267567"/>
    <lineage>
        <taxon>Eukaryota</taxon>
        <taxon>Sar</taxon>
        <taxon>Stramenopiles</taxon>
        <taxon>Ochrophyta</taxon>
        <taxon>Bacillariophyta</taxon>
        <taxon>Coscinodiscophyceae</taxon>
        <taxon>Thalassiosirophycidae</taxon>
        <taxon>Thalassiosirales</taxon>
        <taxon>Skeletonemataceae</taxon>
        <taxon>Skeletonema</taxon>
        <taxon>Skeletonema marinoi-dohrnii complex</taxon>
    </lineage>
</organism>
<dbReference type="InterPro" id="IPR032675">
    <property type="entry name" value="LRR_dom_sf"/>
</dbReference>
<accession>A0AAD8XVZ5</accession>
<protein>
    <submittedName>
        <fullName evidence="1">Uncharacterized protein</fullName>
    </submittedName>
</protein>
<comment type="caution">
    <text evidence="1">The sequence shown here is derived from an EMBL/GenBank/DDBJ whole genome shotgun (WGS) entry which is preliminary data.</text>
</comment>
<gene>
    <name evidence="1" type="ORF">QTG54_014848</name>
</gene>
<dbReference type="EMBL" id="JATAAI010000039">
    <property type="protein sequence ID" value="KAK1734341.1"/>
    <property type="molecule type" value="Genomic_DNA"/>
</dbReference>